<dbReference type="CDD" id="cd02418">
    <property type="entry name" value="Peptidase_C39B"/>
    <property type="match status" value="1"/>
</dbReference>
<keyword evidence="13" id="KW-1185">Reference proteome</keyword>
<evidence type="ECO:0000256" key="7">
    <source>
        <dbReference type="ARBA" id="ARBA00023136"/>
    </source>
</evidence>
<dbReference type="Pfam" id="PF03412">
    <property type="entry name" value="Peptidase_C39"/>
    <property type="match status" value="1"/>
</dbReference>
<feature type="transmembrane region" description="Helical" evidence="8">
    <location>
        <begin position="204"/>
        <end position="225"/>
    </location>
</feature>
<dbReference type="InterPro" id="IPR011527">
    <property type="entry name" value="ABC1_TM_dom"/>
</dbReference>
<evidence type="ECO:0000256" key="6">
    <source>
        <dbReference type="ARBA" id="ARBA00022989"/>
    </source>
</evidence>
<dbReference type="Gene3D" id="1.20.1560.10">
    <property type="entry name" value="ABC transporter type 1, transmembrane domain"/>
    <property type="match status" value="1"/>
</dbReference>
<evidence type="ECO:0000313" key="13">
    <source>
        <dbReference type="Proteomes" id="UP000830454"/>
    </source>
</evidence>
<protein>
    <submittedName>
        <fullName evidence="12">Peptidase domain-containing ABC transporter</fullName>
    </submittedName>
</protein>
<feature type="domain" description="ABC transporter" evidence="9">
    <location>
        <begin position="484"/>
        <end position="717"/>
    </location>
</feature>
<dbReference type="PROSITE" id="PS50893">
    <property type="entry name" value="ABC_TRANSPORTER_2"/>
    <property type="match status" value="1"/>
</dbReference>
<keyword evidence="6 8" id="KW-1133">Transmembrane helix</keyword>
<dbReference type="InterPro" id="IPR036640">
    <property type="entry name" value="ABC1_TM_sf"/>
</dbReference>
<feature type="transmembrane region" description="Helical" evidence="8">
    <location>
        <begin position="397"/>
        <end position="417"/>
    </location>
</feature>
<sequence>MTEKFPFIKQLDSQDCGFACLKMIGKYYNNTFEIDNETIINSNLLKQGISLADLEKTANKFDFKTLIVKLDLDKVIENIPLPAIFFWNQNHFIVVYKIEKNKIYVADPAFGKTIYKKEEFLKGWTQNEEEGIVLLLEPSDFFFNKTTYSKDSKKVNLNYVTKYLRNHKIQLVLISLTLLLSSCIELIFPFFTQKIIDKGVLFKDLNFIYLVLLAQVIVFISKISLEFYRSWLFIHISSRISLSIISDFLIKLMKLPIRFFNSKNIGDLIQRIQDHKRIEGFLSKDLIQTIFSFFSILIYSSILFYFNLNIFLVVVIGTIIELIWIFSFLEKIRINDHKNFALQSNDQNKIYELISSIQEIKLNNLEKQKTEQWQKIQKNLYLNNIEKLKITQKYESYRFITFFQTILVVFFASIAVMNGSLTIGTMLSIMFILGGLNGPIGQFINFVLQFQLVKVSFERLNEIHNKKDEENLSEINELNNILDLQLENVDFSYDNKTLILKNINLTIPKNKTTAIVGVSGSGKTSLLKLLLKFHKQKNGNIKVGEHDINEINNQLWRNKCGVILQDSVIFSDTIKYNITLNEEPDLNKFNKALELANIKSFVDGLPLKENTIIGPEGVGISQGQKQRMFIARAIYKNPDYLFFDEATNALDAENEKIIVNNIDSYFQNKTMIIVAHRLSTVKNADQIIVLDNGDLIERGTHDELIQLRGKYYSLIKNQLELGE</sequence>
<keyword evidence="7 8" id="KW-0472">Membrane</keyword>
<dbReference type="Gene3D" id="3.40.50.300">
    <property type="entry name" value="P-loop containing nucleotide triphosphate hydrolases"/>
    <property type="match status" value="1"/>
</dbReference>
<reference evidence="12" key="2">
    <citation type="submission" date="2022-04" db="EMBL/GenBank/DDBJ databases">
        <title>Complete Genome Sequence of Flavobacterium sediminilitoris YSM-43, Isolated from a Tidal Sediment.</title>
        <authorList>
            <person name="Lee P.A."/>
        </authorList>
    </citation>
    <scope>NUCLEOTIDE SEQUENCE</scope>
    <source>
        <strain evidence="12">YSM-43</strain>
    </source>
</reference>
<proteinExistence type="predicted"/>
<dbReference type="InterPro" id="IPR005074">
    <property type="entry name" value="Peptidase_C39"/>
</dbReference>
<dbReference type="PROSITE" id="PS00211">
    <property type="entry name" value="ABC_TRANSPORTER_1"/>
    <property type="match status" value="1"/>
</dbReference>
<dbReference type="PROSITE" id="PS50929">
    <property type="entry name" value="ABC_TM1F"/>
    <property type="match status" value="1"/>
</dbReference>
<evidence type="ECO:0000313" key="12">
    <source>
        <dbReference type="EMBL" id="UOX32807.1"/>
    </source>
</evidence>
<organism evidence="12 13">
    <name type="scientific">Flavobacterium sediminilitoris</name>
    <dbReference type="NCBI Taxonomy" id="2024526"/>
    <lineage>
        <taxon>Bacteria</taxon>
        <taxon>Pseudomonadati</taxon>
        <taxon>Bacteroidota</taxon>
        <taxon>Flavobacteriia</taxon>
        <taxon>Flavobacteriales</taxon>
        <taxon>Flavobacteriaceae</taxon>
        <taxon>Flavobacterium</taxon>
    </lineage>
</organism>
<dbReference type="Proteomes" id="UP000830454">
    <property type="component" value="Chromosome"/>
</dbReference>
<dbReference type="Gene3D" id="3.90.70.10">
    <property type="entry name" value="Cysteine proteinases"/>
    <property type="match status" value="1"/>
</dbReference>
<evidence type="ECO:0000256" key="5">
    <source>
        <dbReference type="ARBA" id="ARBA00022840"/>
    </source>
</evidence>
<dbReference type="Pfam" id="PF00005">
    <property type="entry name" value="ABC_tran"/>
    <property type="match status" value="1"/>
</dbReference>
<dbReference type="PROSITE" id="PS50990">
    <property type="entry name" value="PEPTIDASE_C39"/>
    <property type="match status" value="1"/>
</dbReference>
<accession>A0ABY4HKG8</accession>
<keyword evidence="5" id="KW-0067">ATP-binding</keyword>
<feature type="domain" description="ABC transmembrane type-1" evidence="10">
    <location>
        <begin position="172"/>
        <end position="452"/>
    </location>
</feature>
<evidence type="ECO:0000259" key="9">
    <source>
        <dbReference type="PROSITE" id="PS50893"/>
    </source>
</evidence>
<dbReference type="InterPro" id="IPR003439">
    <property type="entry name" value="ABC_transporter-like_ATP-bd"/>
</dbReference>
<evidence type="ECO:0000256" key="8">
    <source>
        <dbReference type="SAM" id="Phobius"/>
    </source>
</evidence>
<dbReference type="InterPro" id="IPR003593">
    <property type="entry name" value="AAA+_ATPase"/>
</dbReference>
<dbReference type="PANTHER" id="PTHR43394:SF1">
    <property type="entry name" value="ATP-BINDING CASSETTE SUB-FAMILY B MEMBER 10, MITOCHONDRIAL"/>
    <property type="match status" value="1"/>
</dbReference>
<dbReference type="SMART" id="SM00382">
    <property type="entry name" value="AAA"/>
    <property type="match status" value="1"/>
</dbReference>
<dbReference type="CDD" id="cd18571">
    <property type="entry name" value="ABC_6TM_peptidase_like"/>
    <property type="match status" value="1"/>
</dbReference>
<keyword evidence="4" id="KW-0378">Hydrolase</keyword>
<reference evidence="12" key="1">
    <citation type="submission" date="2021-12" db="EMBL/GenBank/DDBJ databases">
        <authorList>
            <person name="Cha I.-T."/>
            <person name="Lee K.-E."/>
            <person name="Park S.-J."/>
        </authorList>
    </citation>
    <scope>NUCLEOTIDE SEQUENCE</scope>
    <source>
        <strain evidence="12">YSM-43</strain>
    </source>
</reference>
<comment type="subcellular location">
    <subcellularLocation>
        <location evidence="1">Cell membrane</location>
        <topology evidence="1">Multi-pass membrane protein</topology>
    </subcellularLocation>
</comment>
<gene>
    <name evidence="12" type="ORF">LXD69_12245</name>
</gene>
<feature type="transmembrane region" description="Helical" evidence="8">
    <location>
        <begin position="310"/>
        <end position="329"/>
    </location>
</feature>
<evidence type="ECO:0000256" key="1">
    <source>
        <dbReference type="ARBA" id="ARBA00004651"/>
    </source>
</evidence>
<evidence type="ECO:0000256" key="2">
    <source>
        <dbReference type="ARBA" id="ARBA00022692"/>
    </source>
</evidence>
<dbReference type="SUPFAM" id="SSF90123">
    <property type="entry name" value="ABC transporter transmembrane region"/>
    <property type="match status" value="1"/>
</dbReference>
<dbReference type="InterPro" id="IPR039421">
    <property type="entry name" value="Type_1_exporter"/>
</dbReference>
<dbReference type="Pfam" id="PF00664">
    <property type="entry name" value="ABC_membrane"/>
    <property type="match status" value="1"/>
</dbReference>
<keyword evidence="2 8" id="KW-0812">Transmembrane</keyword>
<dbReference type="InterPro" id="IPR027417">
    <property type="entry name" value="P-loop_NTPase"/>
</dbReference>
<name>A0ABY4HKG8_9FLAO</name>
<feature type="transmembrane region" description="Helical" evidence="8">
    <location>
        <begin position="171"/>
        <end position="192"/>
    </location>
</feature>
<dbReference type="PANTHER" id="PTHR43394">
    <property type="entry name" value="ATP-DEPENDENT PERMEASE MDL1, MITOCHONDRIAL"/>
    <property type="match status" value="1"/>
</dbReference>
<evidence type="ECO:0000256" key="3">
    <source>
        <dbReference type="ARBA" id="ARBA00022741"/>
    </source>
</evidence>
<dbReference type="EMBL" id="CP090145">
    <property type="protein sequence ID" value="UOX32807.1"/>
    <property type="molecule type" value="Genomic_DNA"/>
</dbReference>
<evidence type="ECO:0000256" key="4">
    <source>
        <dbReference type="ARBA" id="ARBA00022801"/>
    </source>
</evidence>
<dbReference type="InterPro" id="IPR017871">
    <property type="entry name" value="ABC_transporter-like_CS"/>
</dbReference>
<dbReference type="RefSeq" id="WP_246915629.1">
    <property type="nucleotide sequence ID" value="NZ_CP090145.1"/>
</dbReference>
<evidence type="ECO:0000259" key="10">
    <source>
        <dbReference type="PROSITE" id="PS50929"/>
    </source>
</evidence>
<dbReference type="SUPFAM" id="SSF52540">
    <property type="entry name" value="P-loop containing nucleoside triphosphate hydrolases"/>
    <property type="match status" value="1"/>
</dbReference>
<feature type="transmembrane region" description="Helical" evidence="8">
    <location>
        <begin position="286"/>
        <end position="304"/>
    </location>
</feature>
<evidence type="ECO:0000259" key="11">
    <source>
        <dbReference type="PROSITE" id="PS50990"/>
    </source>
</evidence>
<feature type="domain" description="Peptidase C39" evidence="11">
    <location>
        <begin position="10"/>
        <end position="131"/>
    </location>
</feature>
<keyword evidence="3" id="KW-0547">Nucleotide-binding</keyword>